<dbReference type="PANTHER" id="PTHR22731">
    <property type="entry name" value="RIBONUCLEASES P/MRP PROTEIN SUBUNIT POP1"/>
    <property type="match status" value="1"/>
</dbReference>
<dbReference type="AlphaFoldDB" id="A0A0J6FC49"/>
<organism evidence="8 9">
    <name type="scientific">Coccidioides posadasii RMSCC 3488</name>
    <dbReference type="NCBI Taxonomy" id="454284"/>
    <lineage>
        <taxon>Eukaryota</taxon>
        <taxon>Fungi</taxon>
        <taxon>Dikarya</taxon>
        <taxon>Ascomycota</taxon>
        <taxon>Pezizomycotina</taxon>
        <taxon>Eurotiomycetes</taxon>
        <taxon>Eurotiomycetidae</taxon>
        <taxon>Onygenales</taxon>
        <taxon>Onygenaceae</taxon>
        <taxon>Coccidioides</taxon>
    </lineage>
</organism>
<feature type="region of interest" description="Disordered" evidence="4">
    <location>
        <begin position="792"/>
        <end position="831"/>
    </location>
</feature>
<dbReference type="InterPro" id="IPR012590">
    <property type="entry name" value="POPLD_dom"/>
</dbReference>
<dbReference type="Pfam" id="PF06978">
    <property type="entry name" value="POP1_N"/>
    <property type="match status" value="1"/>
</dbReference>
<dbReference type="GO" id="GO:0000172">
    <property type="term" value="C:ribonuclease MRP complex"/>
    <property type="evidence" value="ECO:0007669"/>
    <property type="project" value="InterPro"/>
</dbReference>
<reference evidence="9" key="2">
    <citation type="journal article" date="2009" name="Genome Res.">
        <title>Comparative genomic analyses of the human fungal pathogens Coccidioides and their relatives.</title>
        <authorList>
            <person name="Sharpton T.J."/>
            <person name="Stajich J.E."/>
            <person name="Rounsley S.D."/>
            <person name="Gardner M.J."/>
            <person name="Wortman J.R."/>
            <person name="Jordar V.S."/>
            <person name="Maiti R."/>
            <person name="Kodira C.D."/>
            <person name="Neafsey D.E."/>
            <person name="Zeng Q."/>
            <person name="Hung C.-Y."/>
            <person name="McMahan C."/>
            <person name="Muszewska A."/>
            <person name="Grynberg M."/>
            <person name="Mandel M.A."/>
            <person name="Kellner E.M."/>
            <person name="Barker B.M."/>
            <person name="Galgiani J.N."/>
            <person name="Orbach M.J."/>
            <person name="Kirkland T.N."/>
            <person name="Cole G.T."/>
            <person name="Henn M.R."/>
            <person name="Birren B.W."/>
            <person name="Taylor J.W."/>
        </authorList>
    </citation>
    <scope>NUCLEOTIDE SEQUENCE [LARGE SCALE GENOMIC DNA]</scope>
    <source>
        <strain evidence="9">RMSCC 3488</strain>
    </source>
</reference>
<feature type="domain" description="Pop1 N-terminal" evidence="5">
    <location>
        <begin position="63"/>
        <end position="276"/>
    </location>
</feature>
<dbReference type="Pfam" id="PF08170">
    <property type="entry name" value="POPLD"/>
    <property type="match status" value="1"/>
</dbReference>
<reference evidence="8 9" key="1">
    <citation type="submission" date="2007-06" db="EMBL/GenBank/DDBJ databases">
        <title>The Genome Sequence of Coccidioides posadasii RMSCC_3488.</title>
        <authorList>
            <consortium name="Coccidioides Genome Resources Consortium"/>
            <consortium name="The Broad Institute Genome Sequencing Platform"/>
            <person name="Henn M.R."/>
            <person name="Sykes S."/>
            <person name="Young S."/>
            <person name="Jaffe D."/>
            <person name="Berlin A."/>
            <person name="Alvarez P."/>
            <person name="Butler J."/>
            <person name="Gnerre S."/>
            <person name="Grabherr M."/>
            <person name="Mauceli E."/>
            <person name="Brockman W."/>
            <person name="Kodira C."/>
            <person name="Alvarado L."/>
            <person name="Zeng Q."/>
            <person name="Crawford M."/>
            <person name="Antoine C."/>
            <person name="Devon K."/>
            <person name="Galgiani J."/>
            <person name="Orsborn K."/>
            <person name="Lewis M.L."/>
            <person name="Nusbaum C."/>
            <person name="Galagan J."/>
            <person name="Birren B."/>
        </authorList>
    </citation>
    <scope>NUCLEOTIDE SEQUENCE [LARGE SCALE GENOMIC DNA]</scope>
    <source>
        <strain evidence="8 9">RMSCC 3488</strain>
    </source>
</reference>
<proteinExistence type="predicted"/>
<evidence type="ECO:0000259" key="5">
    <source>
        <dbReference type="Pfam" id="PF06978"/>
    </source>
</evidence>
<dbReference type="EMBL" id="DS268110">
    <property type="protein sequence ID" value="KMM66845.1"/>
    <property type="molecule type" value="Genomic_DNA"/>
</dbReference>
<comment type="subcellular location">
    <subcellularLocation>
        <location evidence="1">Nucleus</location>
    </subcellularLocation>
</comment>
<evidence type="ECO:0000256" key="3">
    <source>
        <dbReference type="ARBA" id="ARBA00023242"/>
    </source>
</evidence>
<accession>A0A0J6FC49</accession>
<dbReference type="PANTHER" id="PTHR22731:SF3">
    <property type="entry name" value="RIBONUCLEASES P_MRP PROTEIN SUBUNIT POP1"/>
    <property type="match status" value="1"/>
</dbReference>
<keyword evidence="3" id="KW-0539">Nucleus</keyword>
<feature type="region of interest" description="Disordered" evidence="4">
    <location>
        <begin position="1"/>
        <end position="52"/>
    </location>
</feature>
<dbReference type="VEuPathDB" id="FungiDB:CPAG_03182"/>
<evidence type="ECO:0000313" key="9">
    <source>
        <dbReference type="Proteomes" id="UP000054567"/>
    </source>
</evidence>
<protein>
    <submittedName>
        <fullName evidence="8">Ribonucleases P/MRP protein subunit POP1</fullName>
    </submittedName>
</protein>
<dbReference type="GO" id="GO:0001682">
    <property type="term" value="P:tRNA 5'-leader removal"/>
    <property type="evidence" value="ECO:0007669"/>
    <property type="project" value="InterPro"/>
</dbReference>
<dbReference type="Proteomes" id="UP000054567">
    <property type="component" value="Unassembled WGS sequence"/>
</dbReference>
<evidence type="ECO:0000313" key="8">
    <source>
        <dbReference type="EMBL" id="KMM66845.1"/>
    </source>
</evidence>
<dbReference type="InterPro" id="IPR055079">
    <property type="entry name" value="POP1_C"/>
</dbReference>
<feature type="region of interest" description="Disordered" evidence="4">
    <location>
        <begin position="191"/>
        <end position="212"/>
    </location>
</feature>
<feature type="region of interest" description="Disordered" evidence="4">
    <location>
        <begin position="673"/>
        <end position="721"/>
    </location>
</feature>
<dbReference type="Pfam" id="PF22770">
    <property type="entry name" value="POP1_C"/>
    <property type="match status" value="1"/>
</dbReference>
<dbReference type="OrthoDB" id="442863at2759"/>
<gene>
    <name evidence="8" type="ORF">CPAG_03182</name>
</gene>
<evidence type="ECO:0000256" key="4">
    <source>
        <dbReference type="SAM" id="MobiDB-lite"/>
    </source>
</evidence>
<evidence type="ECO:0000259" key="6">
    <source>
        <dbReference type="Pfam" id="PF08170"/>
    </source>
</evidence>
<dbReference type="InterPro" id="IPR009723">
    <property type="entry name" value="Pop1_N"/>
</dbReference>
<sequence length="936" mass="103230">MAAPNPPRQRKPQQPSKPEKRKAGPNANPQTRKRAKTHDARTLAVQSSEAALSKTGELDVSAFVAARQYEIRALEAGIRSAKNALTSRAFQKVPRALRRRTASHNVKRVPRRLRARAKREMIEDNTPTVTARRRKPTEQIRLRLETARRLQNLNARSKAGRAAKKSGADKAVPVMGDAEHTFDIAPRVPKIKKSKLSHPEKPPSKYKKRQRGKTWLPTHMFHAKRAHMTEPKAPLWRFAIPMTPTEKSYRPTHRVNSARGAIAWDMSYISTIGLEGREEGIEGLLKAIGVEGDAAWGNKGKKWRAGTRSLEMWVFERDGEKLPIAPVTLIWCAHDKLEDVEMVDAGKPVPANKLPKRKMFLRVHPSAFLQLWQELLKVSKIQRPPVLLEDLRFEIGSIELSGPGSTEALLAALTPVSPPESSSRPLGCPEEVWKSLLGLTNPASLPQNALLAFNTSDPRLRYPPRTVKPSDSEESLDRLSVLLSSWPPDATQSRPELFSRPARLTASRLLPSQKAISKRKALAPPGEYPSPKPTDPQIPVILLTSRPGCSSRTSNYQGRWTLLVPWKCVKPIWYSIMYYPLSSGGNPRFGGVHEQQQLAFESGESWFPGDFPGTQAGWAWEIRQRNLQKDLWERKPKGKRVEFDSIDLGNGRRGEIGRGWACDWEILVGKGTDGESKAAGSKNNIEKAEMSESSKSQSTVAPEKINSSSKDPEVPPLGIHHLTPSAASSILLEKAKSDCLPLSSQSLLEKPALATVRLSLVNRGTPAPRARIYRLPTTDPVLRNQWLSLLNNASPSGNVGKKTRKKGQSRSQKEQNTQPDPCSENSNSTVAIPTGVFSDSVETSRHPPPPDERDLIGFVTTGNYNLSAGRGTGIGVILANKIEAYTPPSLSSSSGLGDNPCTSPPTTLNIAKEKLARTCIVRAAGESVGRLGCWEI</sequence>
<evidence type="ECO:0000256" key="2">
    <source>
        <dbReference type="ARBA" id="ARBA00022694"/>
    </source>
</evidence>
<reference evidence="9" key="3">
    <citation type="journal article" date="2010" name="Genome Res.">
        <title>Population genomic sequencing of Coccidioides fungi reveals recent hybridization and transposon control.</title>
        <authorList>
            <person name="Neafsey D.E."/>
            <person name="Barker B.M."/>
            <person name="Sharpton T.J."/>
            <person name="Stajich J.E."/>
            <person name="Park D.J."/>
            <person name="Whiston E."/>
            <person name="Hung C.-Y."/>
            <person name="McMahan C."/>
            <person name="White J."/>
            <person name="Sykes S."/>
            <person name="Heiman D."/>
            <person name="Young S."/>
            <person name="Zeng Q."/>
            <person name="Abouelleil A."/>
            <person name="Aftuck L."/>
            <person name="Bessette D."/>
            <person name="Brown A."/>
            <person name="FitzGerald M."/>
            <person name="Lui A."/>
            <person name="Macdonald J.P."/>
            <person name="Priest M."/>
            <person name="Orbach M.J."/>
            <person name="Galgiani J.N."/>
            <person name="Kirkland T.N."/>
            <person name="Cole G.T."/>
            <person name="Birren B.W."/>
            <person name="Henn M.R."/>
            <person name="Taylor J.W."/>
            <person name="Rounsley S.D."/>
        </authorList>
    </citation>
    <scope>NUCLEOTIDE SEQUENCE [LARGE SCALE GENOMIC DNA]</scope>
    <source>
        <strain evidence="9">RMSCC 3488</strain>
    </source>
</reference>
<evidence type="ECO:0000259" key="7">
    <source>
        <dbReference type="Pfam" id="PF22770"/>
    </source>
</evidence>
<name>A0A0J6FC49_COCPO</name>
<feature type="domain" description="POP1 C-terminal" evidence="7">
    <location>
        <begin position="752"/>
        <end position="932"/>
    </location>
</feature>
<feature type="domain" description="POPLD" evidence="6">
    <location>
        <begin position="559"/>
        <end position="664"/>
    </location>
</feature>
<evidence type="ECO:0000256" key="1">
    <source>
        <dbReference type="ARBA" id="ARBA00004123"/>
    </source>
</evidence>
<keyword evidence="2" id="KW-0819">tRNA processing</keyword>
<feature type="compositionally biased region" description="Polar residues" evidence="4">
    <location>
        <begin position="814"/>
        <end position="831"/>
    </location>
</feature>
<feature type="compositionally biased region" description="Polar residues" evidence="4">
    <location>
        <begin position="693"/>
        <end position="709"/>
    </location>
</feature>
<dbReference type="InterPro" id="IPR039182">
    <property type="entry name" value="Pop1"/>
</dbReference>
<dbReference type="GO" id="GO:0005655">
    <property type="term" value="C:nucleolar ribonuclease P complex"/>
    <property type="evidence" value="ECO:0007669"/>
    <property type="project" value="InterPro"/>
</dbReference>